<dbReference type="EMBL" id="KI393843">
    <property type="protein sequence ID" value="ERN06988.1"/>
    <property type="molecule type" value="Genomic_DNA"/>
</dbReference>
<feature type="signal peptide" evidence="1">
    <location>
        <begin position="1"/>
        <end position="17"/>
    </location>
</feature>
<proteinExistence type="predicted"/>
<sequence length="61" mass="6907">MAHFLVMLDALTCHLTATTMLLGTFPMEWDYCTMNLVGCNPPLTFDQIEANLEEEELAREA</sequence>
<feature type="chain" id="PRO_5004807391" evidence="1">
    <location>
        <begin position="18"/>
        <end position="61"/>
    </location>
</feature>
<protein>
    <submittedName>
        <fullName evidence="2">Uncharacterized protein</fullName>
    </submittedName>
</protein>
<name>W1PG88_AMBTC</name>
<evidence type="ECO:0000313" key="3">
    <source>
        <dbReference type="Proteomes" id="UP000017836"/>
    </source>
</evidence>
<gene>
    <name evidence="2" type="ORF">AMTR_s00141p00016020</name>
</gene>
<reference evidence="3" key="1">
    <citation type="journal article" date="2013" name="Science">
        <title>The Amborella genome and the evolution of flowering plants.</title>
        <authorList>
            <consortium name="Amborella Genome Project"/>
        </authorList>
    </citation>
    <scope>NUCLEOTIDE SEQUENCE [LARGE SCALE GENOMIC DNA]</scope>
</reference>
<keyword evidence="1" id="KW-0732">Signal</keyword>
<keyword evidence="3" id="KW-1185">Reference proteome</keyword>
<organism evidence="2 3">
    <name type="scientific">Amborella trichopoda</name>
    <dbReference type="NCBI Taxonomy" id="13333"/>
    <lineage>
        <taxon>Eukaryota</taxon>
        <taxon>Viridiplantae</taxon>
        <taxon>Streptophyta</taxon>
        <taxon>Embryophyta</taxon>
        <taxon>Tracheophyta</taxon>
        <taxon>Spermatophyta</taxon>
        <taxon>Magnoliopsida</taxon>
        <taxon>Amborellales</taxon>
        <taxon>Amborellaceae</taxon>
        <taxon>Amborella</taxon>
    </lineage>
</organism>
<evidence type="ECO:0000256" key="1">
    <source>
        <dbReference type="SAM" id="SignalP"/>
    </source>
</evidence>
<accession>W1PG88</accession>
<dbReference type="HOGENOM" id="CLU_2925698_0_0_1"/>
<evidence type="ECO:0000313" key="2">
    <source>
        <dbReference type="EMBL" id="ERN06988.1"/>
    </source>
</evidence>
<dbReference type="Proteomes" id="UP000017836">
    <property type="component" value="Unassembled WGS sequence"/>
</dbReference>
<dbReference type="Gramene" id="ERN06988">
    <property type="protein sequence ID" value="ERN06988"/>
    <property type="gene ID" value="AMTR_s00141p00016020"/>
</dbReference>
<dbReference type="AlphaFoldDB" id="W1PG88"/>